<comment type="caution">
    <text evidence="6">The sequence shown here is derived from an EMBL/GenBank/DDBJ whole genome shotgun (WGS) entry which is preliminary data.</text>
</comment>
<dbReference type="Proteomes" id="UP001596501">
    <property type="component" value="Unassembled WGS sequence"/>
</dbReference>
<gene>
    <name evidence="6" type="ORF">ACFQPB_19030</name>
</gene>
<evidence type="ECO:0000313" key="6">
    <source>
        <dbReference type="EMBL" id="MFC7410959.1"/>
    </source>
</evidence>
<evidence type="ECO:0000256" key="4">
    <source>
        <dbReference type="ARBA" id="ARBA00022989"/>
    </source>
</evidence>
<comment type="subcellular location">
    <subcellularLocation>
        <location evidence="1">Cell membrane</location>
    </subcellularLocation>
</comment>
<keyword evidence="6" id="KW-0969">Cilium</keyword>
<keyword evidence="4" id="KW-1133">Transmembrane helix</keyword>
<evidence type="ECO:0000256" key="2">
    <source>
        <dbReference type="ARBA" id="ARBA00022475"/>
    </source>
</evidence>
<keyword evidence="7" id="KW-1185">Reference proteome</keyword>
<keyword evidence="3" id="KW-0812">Transmembrane</keyword>
<dbReference type="Pfam" id="PF04347">
    <property type="entry name" value="FliO"/>
    <property type="match status" value="1"/>
</dbReference>
<reference evidence="7" key="1">
    <citation type="journal article" date="2019" name="Int. J. Syst. Evol. Microbiol.">
        <title>The Global Catalogue of Microorganisms (GCM) 10K type strain sequencing project: providing services to taxonomists for standard genome sequencing and annotation.</title>
        <authorList>
            <consortium name="The Broad Institute Genomics Platform"/>
            <consortium name="The Broad Institute Genome Sequencing Center for Infectious Disease"/>
            <person name="Wu L."/>
            <person name="Ma J."/>
        </authorList>
    </citation>
    <scope>NUCLEOTIDE SEQUENCE [LARGE SCALE GENOMIC DNA]</scope>
    <source>
        <strain evidence="7">CGMCC 1.12371</strain>
    </source>
</reference>
<accession>A0ABW2QNJ0</accession>
<keyword evidence="2" id="KW-1003">Cell membrane</keyword>
<keyword evidence="6" id="KW-0966">Cell projection</keyword>
<name>A0ABW2QNJ0_9BURK</name>
<keyword evidence="6" id="KW-0282">Flagellum</keyword>
<proteinExistence type="predicted"/>
<evidence type="ECO:0000256" key="1">
    <source>
        <dbReference type="ARBA" id="ARBA00004236"/>
    </source>
</evidence>
<dbReference type="EMBL" id="JBHTCA010000021">
    <property type="protein sequence ID" value="MFC7410959.1"/>
    <property type="molecule type" value="Genomic_DNA"/>
</dbReference>
<sequence length="111" mass="11439">MTPDTMPSFAPALMLLALLLAAAWGVKWLRQRNVIGGSPDAQAIKVISSLAVGPQQRVLVLELTEPGSRARHLLTVGVTTGQITTLHSTALAAPVQVSAVVPPPDQAGAAS</sequence>
<evidence type="ECO:0000256" key="3">
    <source>
        <dbReference type="ARBA" id="ARBA00022692"/>
    </source>
</evidence>
<keyword evidence="5" id="KW-0472">Membrane</keyword>
<organism evidence="6 7">
    <name type="scientific">Hydrogenophaga atypica</name>
    <dbReference type="NCBI Taxonomy" id="249409"/>
    <lineage>
        <taxon>Bacteria</taxon>
        <taxon>Pseudomonadati</taxon>
        <taxon>Pseudomonadota</taxon>
        <taxon>Betaproteobacteria</taxon>
        <taxon>Burkholderiales</taxon>
        <taxon>Comamonadaceae</taxon>
        <taxon>Hydrogenophaga</taxon>
    </lineage>
</organism>
<dbReference type="RefSeq" id="WP_382226650.1">
    <property type="nucleotide sequence ID" value="NZ_JBHTCA010000021.1"/>
</dbReference>
<evidence type="ECO:0000256" key="5">
    <source>
        <dbReference type="ARBA" id="ARBA00023136"/>
    </source>
</evidence>
<dbReference type="InterPro" id="IPR022781">
    <property type="entry name" value="Flagellar_biosynth_FliO"/>
</dbReference>
<evidence type="ECO:0000313" key="7">
    <source>
        <dbReference type="Proteomes" id="UP001596501"/>
    </source>
</evidence>
<protein>
    <submittedName>
        <fullName evidence="6">Flagellar biosynthetic protein FliO</fullName>
    </submittedName>
</protein>